<dbReference type="EnsemblProtists" id="PYU1_T004945">
    <property type="protein sequence ID" value="PYU1_T004945"/>
    <property type="gene ID" value="PYU1_G004934"/>
</dbReference>
<dbReference type="InterPro" id="IPR045188">
    <property type="entry name" value="Boi1/Boi2-like"/>
</dbReference>
<dbReference type="EMBL" id="GL376564">
    <property type="status" value="NOT_ANNOTATED_CDS"/>
    <property type="molecule type" value="Genomic_DNA"/>
</dbReference>
<dbReference type="GO" id="GO:0055037">
    <property type="term" value="C:recycling endosome"/>
    <property type="evidence" value="ECO:0007669"/>
    <property type="project" value="TreeGrafter"/>
</dbReference>
<keyword evidence="1" id="KW-0597">Phosphoprotein</keyword>
<name>K3WJ03_GLOUD</name>
<reference evidence="3" key="3">
    <citation type="submission" date="2015-02" db="UniProtKB">
        <authorList>
            <consortium name="EnsemblProtists"/>
        </authorList>
    </citation>
    <scope>IDENTIFICATION</scope>
    <source>
        <strain evidence="3">DAOM BR144</strain>
    </source>
</reference>
<keyword evidence="4" id="KW-1185">Reference proteome</keyword>
<feature type="domain" description="PH" evidence="2">
    <location>
        <begin position="194"/>
        <end position="287"/>
    </location>
</feature>
<dbReference type="PANTHER" id="PTHR22902">
    <property type="entry name" value="SESQUIPEDALIAN"/>
    <property type="match status" value="1"/>
</dbReference>
<protein>
    <recommendedName>
        <fullName evidence="2">PH domain-containing protein</fullName>
    </recommendedName>
</protein>
<reference evidence="4" key="2">
    <citation type="submission" date="2010-04" db="EMBL/GenBank/DDBJ databases">
        <authorList>
            <person name="Buell R."/>
            <person name="Hamilton J."/>
            <person name="Hostetler J."/>
        </authorList>
    </citation>
    <scope>NUCLEOTIDE SEQUENCE [LARGE SCALE GENOMIC DNA]</scope>
    <source>
        <strain evidence="4">DAOM:BR144</strain>
    </source>
</reference>
<dbReference type="AlphaFoldDB" id="K3WJ03"/>
<dbReference type="Proteomes" id="UP000019132">
    <property type="component" value="Unassembled WGS sequence"/>
</dbReference>
<dbReference type="GO" id="GO:0005829">
    <property type="term" value="C:cytosol"/>
    <property type="evidence" value="ECO:0007669"/>
    <property type="project" value="GOC"/>
</dbReference>
<dbReference type="InterPro" id="IPR011993">
    <property type="entry name" value="PH-like_dom_sf"/>
</dbReference>
<reference evidence="4" key="1">
    <citation type="journal article" date="2010" name="Genome Biol.">
        <title>Genome sequence of the necrotrophic plant pathogen Pythium ultimum reveals original pathogenicity mechanisms and effector repertoire.</title>
        <authorList>
            <person name="Levesque C.A."/>
            <person name="Brouwer H."/>
            <person name="Cano L."/>
            <person name="Hamilton J.P."/>
            <person name="Holt C."/>
            <person name="Huitema E."/>
            <person name="Raffaele S."/>
            <person name="Robideau G.P."/>
            <person name="Thines M."/>
            <person name="Win J."/>
            <person name="Zerillo M.M."/>
            <person name="Beakes G.W."/>
            <person name="Boore J.L."/>
            <person name="Busam D."/>
            <person name="Dumas B."/>
            <person name="Ferriera S."/>
            <person name="Fuerstenberg S.I."/>
            <person name="Gachon C.M."/>
            <person name="Gaulin E."/>
            <person name="Govers F."/>
            <person name="Grenville-Briggs L."/>
            <person name="Horner N."/>
            <person name="Hostetler J."/>
            <person name="Jiang R.H."/>
            <person name="Johnson J."/>
            <person name="Krajaejun T."/>
            <person name="Lin H."/>
            <person name="Meijer H.J."/>
            <person name="Moore B."/>
            <person name="Morris P."/>
            <person name="Phuntmart V."/>
            <person name="Puiu D."/>
            <person name="Shetty J."/>
            <person name="Stajich J.E."/>
            <person name="Tripathy S."/>
            <person name="Wawra S."/>
            <person name="van West P."/>
            <person name="Whitty B.R."/>
            <person name="Coutinho P.M."/>
            <person name="Henrissat B."/>
            <person name="Martin F."/>
            <person name="Thomas P.D."/>
            <person name="Tyler B.M."/>
            <person name="De Vries R.P."/>
            <person name="Kamoun S."/>
            <person name="Yandell M."/>
            <person name="Tisserat N."/>
            <person name="Buell C.R."/>
        </authorList>
    </citation>
    <scope>NUCLEOTIDE SEQUENCE</scope>
    <source>
        <strain evidence="4">DAOM:BR144</strain>
    </source>
</reference>
<evidence type="ECO:0000313" key="4">
    <source>
        <dbReference type="Proteomes" id="UP000019132"/>
    </source>
</evidence>
<feature type="domain" description="PH" evidence="2">
    <location>
        <begin position="45"/>
        <end position="159"/>
    </location>
</feature>
<dbReference type="VEuPathDB" id="FungiDB:PYU1_G004934"/>
<evidence type="ECO:0000313" key="3">
    <source>
        <dbReference type="EnsemblProtists" id="PYU1_T004945"/>
    </source>
</evidence>
<dbReference type="OMA" id="HADENPW"/>
<sequence length="330" mass="36506">MNTHHQHHSGGGQHGSNIGSLNVDIELLVQTTQSSTMAYGRKSSGEKFHGWLWKKSGRFAKWKNQHFVLEGALLTYYDSFPTDQFVSDSSLVPISSDSLFIGKGESSPAGAVRVAHVERSKKSKIAFKVFAVSGKIIDIRAKNEVVCTQWVERLTEAAVLAKRQESLNSSTTSTASSSVSAAYSDSELDMLCNIVDKSGWLDIGDKKSKRQRYCVLQGSMFTVYDTEDAWAVPLSRAYVTHSEKISGPACEFSVTTSAGKTTKTLMAKARSQDELHLWLEALRHSFVPIRRPSTLPTVPSSHQYELPTVQPDIHARKECGGSMERRECVM</sequence>
<dbReference type="PROSITE" id="PS50003">
    <property type="entry name" value="PH_DOMAIN"/>
    <property type="match status" value="2"/>
</dbReference>
<dbReference type="InterPro" id="IPR001849">
    <property type="entry name" value="PH_domain"/>
</dbReference>
<organism evidence="3 4">
    <name type="scientific">Globisporangium ultimum (strain ATCC 200006 / CBS 805.95 / DAOM BR144)</name>
    <name type="common">Pythium ultimum</name>
    <dbReference type="NCBI Taxonomy" id="431595"/>
    <lineage>
        <taxon>Eukaryota</taxon>
        <taxon>Sar</taxon>
        <taxon>Stramenopiles</taxon>
        <taxon>Oomycota</taxon>
        <taxon>Peronosporomycetes</taxon>
        <taxon>Pythiales</taxon>
        <taxon>Pythiaceae</taxon>
        <taxon>Globisporangium</taxon>
    </lineage>
</organism>
<evidence type="ECO:0000259" key="2">
    <source>
        <dbReference type="PROSITE" id="PS50003"/>
    </source>
</evidence>
<accession>K3WJ03</accession>
<dbReference type="GO" id="GO:0042147">
    <property type="term" value="P:retrograde transport, endosome to Golgi"/>
    <property type="evidence" value="ECO:0007669"/>
    <property type="project" value="TreeGrafter"/>
</dbReference>
<dbReference type="GO" id="GO:0005802">
    <property type="term" value="C:trans-Golgi network"/>
    <property type="evidence" value="ECO:0007669"/>
    <property type="project" value="TreeGrafter"/>
</dbReference>
<dbReference type="GO" id="GO:0001881">
    <property type="term" value="P:receptor recycling"/>
    <property type="evidence" value="ECO:0007669"/>
    <property type="project" value="TreeGrafter"/>
</dbReference>
<dbReference type="HOGENOM" id="CLU_1024755_0_0_1"/>
<dbReference type="PANTHER" id="PTHR22902:SF27">
    <property type="entry name" value="PLECKSTRIN HOMOLOGY DOMAIN-CONTAINING FAMILY A MEMBER 3"/>
    <property type="match status" value="1"/>
</dbReference>
<proteinExistence type="predicted"/>
<dbReference type="Pfam" id="PF00169">
    <property type="entry name" value="PH"/>
    <property type="match status" value="1"/>
</dbReference>
<dbReference type="SMART" id="SM00233">
    <property type="entry name" value="PH"/>
    <property type="match status" value="2"/>
</dbReference>
<dbReference type="GO" id="GO:0005769">
    <property type="term" value="C:early endosome"/>
    <property type="evidence" value="ECO:0007669"/>
    <property type="project" value="TreeGrafter"/>
</dbReference>
<dbReference type="eggNOG" id="ENOG502RV8Q">
    <property type="taxonomic scope" value="Eukaryota"/>
</dbReference>
<dbReference type="GO" id="GO:0007032">
    <property type="term" value="P:endosome organization"/>
    <property type="evidence" value="ECO:0007669"/>
    <property type="project" value="TreeGrafter"/>
</dbReference>
<dbReference type="SUPFAM" id="SSF50729">
    <property type="entry name" value="PH domain-like"/>
    <property type="match status" value="2"/>
</dbReference>
<evidence type="ECO:0000256" key="1">
    <source>
        <dbReference type="ARBA" id="ARBA00022553"/>
    </source>
</evidence>
<dbReference type="InParanoid" id="K3WJ03"/>
<dbReference type="Gene3D" id="2.30.29.30">
    <property type="entry name" value="Pleckstrin-homology domain (PH domain)/Phosphotyrosine-binding domain (PTB)"/>
    <property type="match status" value="2"/>
</dbReference>
<dbReference type="CDD" id="cd00821">
    <property type="entry name" value="PH"/>
    <property type="match status" value="2"/>
</dbReference>